<dbReference type="InterPro" id="IPR029058">
    <property type="entry name" value="AB_hydrolase_fold"/>
</dbReference>
<sequence length="327" mass="35381">MSDEALPPGAIRLPGRVIPLPATISEEARAFLANPMFGGEQEMPALGDLDGWRRHCAESNARMTAMMKMQRAGIAFESEVIRLSHADLYDILPATIAAVDAAVLYIHGGAFIVGGGEAAALAAAQIADMAGLRTFSADYRMPPDHPFPAGLEDCVEAYRFLLERYAPERIVIYGGSAGANLAVTTIIKARDECLPLPAACVLHSPVTDLRQIGDTMTTNAEIDVILKRPGEWLPELYSGGHDLTDPYLSPIFADFSKGFPPTVLTSGTRDLLLSDTVRLHRALRSVGVRADLHVWEAMCHGMAHTAPEAQELLGEHLSFMREVLVLN</sequence>
<evidence type="ECO:0000313" key="5">
    <source>
        <dbReference type="Proteomes" id="UP001379235"/>
    </source>
</evidence>
<dbReference type="EMBL" id="JBBHJY010000006">
    <property type="protein sequence ID" value="MEJ6010858.1"/>
    <property type="molecule type" value="Genomic_DNA"/>
</dbReference>
<reference evidence="4 5" key="1">
    <citation type="submission" date="2024-03" db="EMBL/GenBank/DDBJ databases">
        <authorList>
            <person name="Jo J.-H."/>
        </authorList>
    </citation>
    <scope>NUCLEOTIDE SEQUENCE [LARGE SCALE GENOMIC DNA]</scope>
    <source>
        <strain evidence="4 5">AS3R-12</strain>
    </source>
</reference>
<evidence type="ECO:0000256" key="1">
    <source>
        <dbReference type="ARBA" id="ARBA00010515"/>
    </source>
</evidence>
<dbReference type="InterPro" id="IPR013094">
    <property type="entry name" value="AB_hydrolase_3"/>
</dbReference>
<comment type="similarity">
    <text evidence="1">Belongs to the 'GDXG' lipolytic enzyme family.</text>
</comment>
<dbReference type="RefSeq" id="WP_339967687.1">
    <property type="nucleotide sequence ID" value="NZ_JBBHJY010000006.1"/>
</dbReference>
<dbReference type="PANTHER" id="PTHR48081">
    <property type="entry name" value="AB HYDROLASE SUPERFAMILY PROTEIN C4A8.06C"/>
    <property type="match status" value="1"/>
</dbReference>
<dbReference type="GO" id="GO:0016787">
    <property type="term" value="F:hydrolase activity"/>
    <property type="evidence" value="ECO:0007669"/>
    <property type="project" value="UniProtKB-KW"/>
</dbReference>
<dbReference type="Gene3D" id="3.40.50.1820">
    <property type="entry name" value="alpha/beta hydrolase"/>
    <property type="match status" value="1"/>
</dbReference>
<dbReference type="PANTHER" id="PTHR48081:SF30">
    <property type="entry name" value="ACETYL-HYDROLASE LIPR-RELATED"/>
    <property type="match status" value="1"/>
</dbReference>
<keyword evidence="2 4" id="KW-0378">Hydrolase</keyword>
<proteinExistence type="inferred from homology"/>
<gene>
    <name evidence="4" type="ORF">WG900_13130</name>
</gene>
<evidence type="ECO:0000259" key="3">
    <source>
        <dbReference type="Pfam" id="PF07859"/>
    </source>
</evidence>
<dbReference type="InterPro" id="IPR050300">
    <property type="entry name" value="GDXG_lipolytic_enzyme"/>
</dbReference>
<protein>
    <submittedName>
        <fullName evidence="4">Alpha/beta hydrolase</fullName>
    </submittedName>
</protein>
<comment type="caution">
    <text evidence="4">The sequence shown here is derived from an EMBL/GenBank/DDBJ whole genome shotgun (WGS) entry which is preliminary data.</text>
</comment>
<keyword evidence="5" id="KW-1185">Reference proteome</keyword>
<name>A0ABU8SA68_9SPHN</name>
<dbReference type="Proteomes" id="UP001379235">
    <property type="component" value="Unassembled WGS sequence"/>
</dbReference>
<feature type="domain" description="Alpha/beta hydrolase fold-3" evidence="3">
    <location>
        <begin position="103"/>
        <end position="303"/>
    </location>
</feature>
<organism evidence="4 5">
    <name type="scientific">Novosphingobium aquae</name>
    <dbReference type="NCBI Taxonomy" id="3133435"/>
    <lineage>
        <taxon>Bacteria</taxon>
        <taxon>Pseudomonadati</taxon>
        <taxon>Pseudomonadota</taxon>
        <taxon>Alphaproteobacteria</taxon>
        <taxon>Sphingomonadales</taxon>
        <taxon>Sphingomonadaceae</taxon>
        <taxon>Novosphingobium</taxon>
    </lineage>
</organism>
<evidence type="ECO:0000313" key="4">
    <source>
        <dbReference type="EMBL" id="MEJ6010858.1"/>
    </source>
</evidence>
<dbReference type="Pfam" id="PF07859">
    <property type="entry name" value="Abhydrolase_3"/>
    <property type="match status" value="1"/>
</dbReference>
<dbReference type="SUPFAM" id="SSF53474">
    <property type="entry name" value="alpha/beta-Hydrolases"/>
    <property type="match status" value="1"/>
</dbReference>
<accession>A0ABU8SA68</accession>
<evidence type="ECO:0000256" key="2">
    <source>
        <dbReference type="ARBA" id="ARBA00022801"/>
    </source>
</evidence>